<evidence type="ECO:0000256" key="1">
    <source>
        <dbReference type="SAM" id="MobiDB-lite"/>
    </source>
</evidence>
<name>A0ABR0BF27_PURLI</name>
<sequence length="408" mass="43979">MLADVVWNMAHLSAIQILCKARQPHNDHTSRAPRRKHSYFSPLKEQSYIQANAETSGTVVGATHAFTHRIVMDHSDDPSLAEHGSDTPRNAAFQDNSVPLAQVELQFDPAKSLQEQSERSASGVLDNILSGLKSLSQPLTDALAPLLEDKVFRGQLEERYAKLERNTELRQKVAMDLLHALGSAQETENCGHDGVSSTGHDGEESLGLLQPGSNHVGQHAPRAGSPTSLEDRLSQEGARTGTTTWHCPVQLCMRPPNGHADWAVDEVHPDCLVATSDLSPGSMATCMTRLRGDPRVSCRVVRVAGSECLAGREAGTIHGVTVTEAEARSSDGTEREIVYWLVKQAWRGEVKAGSQMKGGSDGLSALEMRIGSRGGSVYFLVQRGGRQGENRDECIGSARPDGDVSPAG</sequence>
<comment type="caution">
    <text evidence="2">The sequence shown here is derived from an EMBL/GenBank/DDBJ whole genome shotgun (WGS) entry which is preliminary data.</text>
</comment>
<feature type="region of interest" description="Disordered" evidence="1">
    <location>
        <begin position="187"/>
        <end position="241"/>
    </location>
</feature>
<evidence type="ECO:0000313" key="2">
    <source>
        <dbReference type="EMBL" id="KAK4073072.1"/>
    </source>
</evidence>
<evidence type="ECO:0000313" key="3">
    <source>
        <dbReference type="Proteomes" id="UP001287286"/>
    </source>
</evidence>
<protein>
    <submittedName>
        <fullName evidence="2">Uncharacterized protein</fullName>
    </submittedName>
</protein>
<dbReference type="Proteomes" id="UP001287286">
    <property type="component" value="Unassembled WGS sequence"/>
</dbReference>
<proteinExistence type="predicted"/>
<accession>A0ABR0BF27</accession>
<dbReference type="EMBL" id="JAWRVI010000173">
    <property type="protein sequence ID" value="KAK4073072.1"/>
    <property type="molecule type" value="Genomic_DNA"/>
</dbReference>
<feature type="region of interest" description="Disordered" evidence="1">
    <location>
        <begin position="385"/>
        <end position="408"/>
    </location>
</feature>
<keyword evidence="3" id="KW-1185">Reference proteome</keyword>
<gene>
    <name evidence="2" type="ORF">Purlil1_13160</name>
</gene>
<reference evidence="2 3" key="1">
    <citation type="journal article" date="2024" name="Microbiol. Resour. Announc.">
        <title>Genome annotations for the ascomycete fungi Trichoderma harzianum, Trichoderma aggressivum, and Purpureocillium lilacinum.</title>
        <authorList>
            <person name="Beijen E.P.W."/>
            <person name="Ohm R.A."/>
        </authorList>
    </citation>
    <scope>NUCLEOTIDE SEQUENCE [LARGE SCALE GENOMIC DNA]</scope>
    <source>
        <strain evidence="2 3">CBS 150709</strain>
    </source>
</reference>
<organism evidence="2 3">
    <name type="scientific">Purpureocillium lilacinum</name>
    <name type="common">Paecilomyces lilacinus</name>
    <dbReference type="NCBI Taxonomy" id="33203"/>
    <lineage>
        <taxon>Eukaryota</taxon>
        <taxon>Fungi</taxon>
        <taxon>Dikarya</taxon>
        <taxon>Ascomycota</taxon>
        <taxon>Pezizomycotina</taxon>
        <taxon>Sordariomycetes</taxon>
        <taxon>Hypocreomycetidae</taxon>
        <taxon>Hypocreales</taxon>
        <taxon>Ophiocordycipitaceae</taxon>
        <taxon>Purpureocillium</taxon>
    </lineage>
</organism>